<keyword evidence="2" id="KW-1185">Reference proteome</keyword>
<dbReference type="OrthoDB" id="681136at2"/>
<dbReference type="EMBL" id="SIXF01000006">
    <property type="protein sequence ID" value="TBO42933.1"/>
    <property type="molecule type" value="Genomic_DNA"/>
</dbReference>
<evidence type="ECO:0000313" key="2">
    <source>
        <dbReference type="Proteomes" id="UP000291819"/>
    </source>
</evidence>
<dbReference type="AlphaFoldDB" id="A0A4Q9HEB0"/>
<sequence>MYNRLTLKKIGTKSLKAAIFLFFILSFFLPKLSKGQGIDSTGKFIPLDSNTLYNPKINLKAPILQYDKDAEAEVKKALLEKIDRTIFRIKNDSTNLKSSYVEIWEQKFIDGYLTDLDLLRKYLKSGTLTQKSLSYLPEISKINTLIKPNPFTIQLGNDKTGRKEFILYKYDRLAQYLLENYKKDYDTDEWIKTAEINAEYLDNWRKLEKWYSLTGILDKKIDVAEQNIFGYDQGEISAIKKEVDGITPKKLPLTKWIDTALFVKKWLWFNEGNIRINPLPSTLKEKRYPNDEPNLFFGLAQKKLQDSLEKLKAYDVFRTTKKAFNKIILPVKIPERRPDTMMIQYNMLENELVRVKERKNEFKNGYVQNGLQLVVPIHNIPANKTILLTPEKKDLKYESRAISEINTIAEKIGVITSLGLSNSATIGKITELLNPDRLPDIKYNIPSKTKDDSVNFAAKLKNYDRLTMSSSISTLSGIPKQPVTAIEIEGILIPLTNKDLKEDKKRILWTSQFGKENIDELKDISPLFEKLLEGFVNSDQYFFLDYSSLSAIEPGIDKMMGRFNAFKEKIRKRAAELNELKELNINKNRTLIAYLRISHRSLPPGHLAEKTDTTAMYYSKIFVPEMPAAPQKLSYTLTEATIGSTKLKEVARSDFKLVKTQRFDLSVGIGYTFSDYNITSNTSSDLPTTELGDKFQFQAGLHLYFINRLNKLNDKLLKNTDERFSLYVGLSLKKALENYYTGISYDIVPGVKLIAGAHFYKNNRFKIINNAVAEKASGISYAGLFTSFNLEPVTIGKAIGLFK</sequence>
<reference evidence="1 2" key="1">
    <citation type="submission" date="2019-02" db="EMBL/GenBank/DDBJ databases">
        <title>Pedobacter kyonggii whole genome sequence analysis.</title>
        <authorList>
            <person name="Dahal R.H."/>
        </authorList>
    </citation>
    <scope>NUCLEOTIDE SEQUENCE [LARGE SCALE GENOMIC DNA]</scope>
    <source>
        <strain evidence="1 2">K-4-11-1</strain>
    </source>
</reference>
<proteinExistence type="predicted"/>
<gene>
    <name evidence="1" type="ORF">EYS08_09065</name>
</gene>
<dbReference type="RefSeq" id="WP_131029723.1">
    <property type="nucleotide sequence ID" value="NZ_SIXF01000006.1"/>
</dbReference>
<accession>A0A4Q9HEB0</accession>
<organism evidence="1 2">
    <name type="scientific">Pedobacter kyonggii</name>
    <dbReference type="NCBI Taxonomy" id="1926871"/>
    <lineage>
        <taxon>Bacteria</taxon>
        <taxon>Pseudomonadati</taxon>
        <taxon>Bacteroidota</taxon>
        <taxon>Sphingobacteriia</taxon>
        <taxon>Sphingobacteriales</taxon>
        <taxon>Sphingobacteriaceae</taxon>
        <taxon>Pedobacter</taxon>
    </lineage>
</organism>
<evidence type="ECO:0000313" key="1">
    <source>
        <dbReference type="EMBL" id="TBO42933.1"/>
    </source>
</evidence>
<protein>
    <submittedName>
        <fullName evidence="1">Uncharacterized protein</fullName>
    </submittedName>
</protein>
<name>A0A4Q9HEB0_9SPHI</name>
<comment type="caution">
    <text evidence="1">The sequence shown here is derived from an EMBL/GenBank/DDBJ whole genome shotgun (WGS) entry which is preliminary data.</text>
</comment>
<dbReference type="Proteomes" id="UP000291819">
    <property type="component" value="Unassembled WGS sequence"/>
</dbReference>